<evidence type="ECO:0000313" key="1">
    <source>
        <dbReference type="EMBL" id="MDR6218820.1"/>
    </source>
</evidence>
<dbReference type="EMBL" id="JAVDQK010000005">
    <property type="protein sequence ID" value="MDR6218820.1"/>
    <property type="molecule type" value="Genomic_DNA"/>
</dbReference>
<accession>A0AAE3XBM9</accession>
<name>A0AAE3XBM9_9DEIO</name>
<sequence length="242" mass="26265">MNELKRTTKALHALLAEQGYTGTYNQLLHLTARARGHRSWQELAAQVTPESTEPAAFVIIETVENSVRQVKGFAHAAEAAAYAREIGDACGYAKVSGQADWYAEERMYSGVCAFDVRAQDTVQWPDEPEWTEPDDGPQQITLLTPVGAGALAVTLTELRRFGAVAVLVTREELRASVRAAAPFADVHVVNLTNPEARNAPLGAQVIVWLYVPAHAEPHADTFAARQDTQVIVKFISAASSAT</sequence>
<dbReference type="RefSeq" id="WP_309853462.1">
    <property type="nucleotide sequence ID" value="NZ_JAVDQJ010000004.1"/>
</dbReference>
<protein>
    <submittedName>
        <fullName evidence="1">Uncharacterized protein</fullName>
    </submittedName>
</protein>
<proteinExistence type="predicted"/>
<dbReference type="Proteomes" id="UP001185331">
    <property type="component" value="Unassembled WGS sequence"/>
</dbReference>
<reference evidence="1" key="1">
    <citation type="submission" date="2023-07" db="EMBL/GenBank/DDBJ databases">
        <title>Sorghum-associated microbial communities from plants grown in Nebraska, USA.</title>
        <authorList>
            <person name="Schachtman D."/>
        </authorList>
    </citation>
    <scope>NUCLEOTIDE SEQUENCE</scope>
    <source>
        <strain evidence="1">BE330</strain>
    </source>
</reference>
<dbReference type="AlphaFoldDB" id="A0AAE3XBM9"/>
<evidence type="ECO:0000313" key="2">
    <source>
        <dbReference type="Proteomes" id="UP001185331"/>
    </source>
</evidence>
<organism evidence="1 2">
    <name type="scientific">Deinococcus soli</name>
    <name type="common">ex Cha et al. 2016</name>
    <dbReference type="NCBI Taxonomy" id="1309411"/>
    <lineage>
        <taxon>Bacteria</taxon>
        <taxon>Thermotogati</taxon>
        <taxon>Deinococcota</taxon>
        <taxon>Deinococci</taxon>
        <taxon>Deinococcales</taxon>
        <taxon>Deinococcaceae</taxon>
        <taxon>Deinococcus</taxon>
    </lineage>
</organism>
<comment type="caution">
    <text evidence="1">The sequence shown here is derived from an EMBL/GenBank/DDBJ whole genome shotgun (WGS) entry which is preliminary data.</text>
</comment>
<gene>
    <name evidence="1" type="ORF">J2Y00_002417</name>
</gene>